<dbReference type="CDD" id="cd14948">
    <property type="entry name" value="BACON"/>
    <property type="match status" value="1"/>
</dbReference>
<keyword evidence="2 7" id="KW-0378">Hydrolase</keyword>
<keyword evidence="5 7" id="KW-0326">Glycosidase</keyword>
<dbReference type="PROSITE" id="PS51257">
    <property type="entry name" value="PROKAR_LIPOPROTEIN"/>
    <property type="match status" value="1"/>
</dbReference>
<evidence type="ECO:0000256" key="8">
    <source>
        <dbReference type="SAM" id="SignalP"/>
    </source>
</evidence>
<dbReference type="InterPro" id="IPR013783">
    <property type="entry name" value="Ig-like_fold"/>
</dbReference>
<dbReference type="PANTHER" id="PTHR31297">
    <property type="entry name" value="GLUCAN ENDO-1,6-BETA-GLUCOSIDASE B"/>
    <property type="match status" value="1"/>
</dbReference>
<evidence type="ECO:0000256" key="6">
    <source>
        <dbReference type="ARBA" id="ARBA00023326"/>
    </source>
</evidence>
<gene>
    <name evidence="11" type="ORF">J2W48_001788</name>
</gene>
<dbReference type="Proteomes" id="UP001269081">
    <property type="component" value="Unassembled WGS sequence"/>
</dbReference>
<sequence length="483" mass="53629">MKFKHFHKILLLLVAVFSIASCVNNDEETPELTVSVKSVSFVPDGGTSEEITIAANSIWSVSNSAATWLQLSKESGSSGNTTITLTAATNVTAYTRSVILTVKAANGQARRITVTQTGNKYPTYNMTPKEADATGMTHTAAEIIAAMKYGINIGNTFELRGVNADPTLENIKFIKQLGFKAVRLPCGPNYVGNADKSSLAKIDADYLLKIKKVVEWCVDNGLYVLVNIHWDGGWLENNVTAIKQEEVNARQKALWEQMATALRDFDEHLLFASANEPNAEDAAQTKILLGYHKTFINAVRSTGGQNTYRTLVLQGHPEHIYAEDFTALNDPTPNRLAFEWHNYTPSSMTILADDKVDGGWDNVRFYWSAANHSTLEPGRNCQYGEEAELLVEYNKIKTKFIDKGIPCLMGEYSSNRWNNSNKFIPKEMDKHNKSIDDWYTFNTKQCHAIGGAPFVWDTGGIFNRNTNTVNDQRSLNAIMAAGN</sequence>
<dbReference type="Pfam" id="PF00150">
    <property type="entry name" value="Cellulase"/>
    <property type="match status" value="1"/>
</dbReference>
<evidence type="ECO:0000256" key="3">
    <source>
        <dbReference type="ARBA" id="ARBA00023001"/>
    </source>
</evidence>
<feature type="domain" description="Glycoside hydrolase family 5" evidence="9">
    <location>
        <begin position="166"/>
        <end position="441"/>
    </location>
</feature>
<evidence type="ECO:0000256" key="2">
    <source>
        <dbReference type="ARBA" id="ARBA00022801"/>
    </source>
</evidence>
<evidence type="ECO:0000259" key="10">
    <source>
        <dbReference type="Pfam" id="PF19190"/>
    </source>
</evidence>
<feature type="chain" id="PRO_5045528466" evidence="8">
    <location>
        <begin position="26"/>
        <end position="483"/>
    </location>
</feature>
<feature type="signal peptide" evidence="8">
    <location>
        <begin position="1"/>
        <end position="25"/>
    </location>
</feature>
<dbReference type="PANTHER" id="PTHR31297:SF41">
    <property type="entry name" value="ENDOGLUCANASE, PUTATIVE (AFU_ORTHOLOGUE AFUA_5G01830)-RELATED"/>
    <property type="match status" value="1"/>
</dbReference>
<keyword evidence="6" id="KW-0624">Polysaccharide degradation</keyword>
<reference evidence="11 12" key="1">
    <citation type="submission" date="2023-07" db="EMBL/GenBank/DDBJ databases">
        <title>Sorghum-associated microbial communities from plants grown in Nebraska, USA.</title>
        <authorList>
            <person name="Schachtman D."/>
        </authorList>
    </citation>
    <scope>NUCLEOTIDE SEQUENCE [LARGE SCALE GENOMIC DNA]</scope>
    <source>
        <strain evidence="11 12">4129</strain>
    </source>
</reference>
<comment type="caution">
    <text evidence="11">The sequence shown here is derived from an EMBL/GenBank/DDBJ whole genome shotgun (WGS) entry which is preliminary data.</text>
</comment>
<evidence type="ECO:0000256" key="7">
    <source>
        <dbReference type="RuleBase" id="RU361153"/>
    </source>
</evidence>
<evidence type="ECO:0000313" key="11">
    <source>
        <dbReference type="EMBL" id="MDR7209849.1"/>
    </source>
</evidence>
<protein>
    <submittedName>
        <fullName evidence="11">Aryl-phospho-beta-D-glucosidase BglC (GH1 family)</fullName>
    </submittedName>
</protein>
<feature type="domain" description="BACON" evidence="10">
    <location>
        <begin position="32"/>
        <end position="119"/>
    </location>
</feature>
<dbReference type="EMBL" id="JAVDWQ010000005">
    <property type="protein sequence ID" value="MDR7209849.1"/>
    <property type="molecule type" value="Genomic_DNA"/>
</dbReference>
<dbReference type="Pfam" id="PF19190">
    <property type="entry name" value="BACON_2"/>
    <property type="match status" value="1"/>
</dbReference>
<evidence type="ECO:0000256" key="5">
    <source>
        <dbReference type="ARBA" id="ARBA00023295"/>
    </source>
</evidence>
<comment type="similarity">
    <text evidence="1 7">Belongs to the glycosyl hydrolase 5 (cellulase A) family.</text>
</comment>
<evidence type="ECO:0000256" key="4">
    <source>
        <dbReference type="ARBA" id="ARBA00023277"/>
    </source>
</evidence>
<keyword evidence="3" id="KW-0136">Cellulose degradation</keyword>
<dbReference type="SUPFAM" id="SSF51445">
    <property type="entry name" value="(Trans)glycosidases"/>
    <property type="match status" value="1"/>
</dbReference>
<organism evidence="11 12">
    <name type="scientific">Flavobacterium piscis</name>
    <dbReference type="NCBI Taxonomy" id="1114874"/>
    <lineage>
        <taxon>Bacteria</taxon>
        <taxon>Pseudomonadati</taxon>
        <taxon>Bacteroidota</taxon>
        <taxon>Flavobacteriia</taxon>
        <taxon>Flavobacteriales</taxon>
        <taxon>Flavobacteriaceae</taxon>
        <taxon>Flavobacterium</taxon>
    </lineage>
</organism>
<accession>A0ABU1Y6K4</accession>
<dbReference type="InterPro" id="IPR024361">
    <property type="entry name" value="BACON"/>
</dbReference>
<dbReference type="RefSeq" id="WP_310280389.1">
    <property type="nucleotide sequence ID" value="NZ_JAVDWQ010000005.1"/>
</dbReference>
<proteinExistence type="inferred from homology"/>
<dbReference type="InterPro" id="IPR001547">
    <property type="entry name" value="Glyco_hydro_5"/>
</dbReference>
<dbReference type="InterPro" id="IPR017853">
    <property type="entry name" value="GH"/>
</dbReference>
<keyword evidence="12" id="KW-1185">Reference proteome</keyword>
<dbReference type="Gene3D" id="2.60.40.10">
    <property type="entry name" value="Immunoglobulins"/>
    <property type="match status" value="1"/>
</dbReference>
<keyword evidence="4" id="KW-0119">Carbohydrate metabolism</keyword>
<keyword evidence="8" id="KW-0732">Signal</keyword>
<evidence type="ECO:0000256" key="1">
    <source>
        <dbReference type="ARBA" id="ARBA00005641"/>
    </source>
</evidence>
<evidence type="ECO:0000313" key="12">
    <source>
        <dbReference type="Proteomes" id="UP001269081"/>
    </source>
</evidence>
<evidence type="ECO:0000259" key="9">
    <source>
        <dbReference type="Pfam" id="PF00150"/>
    </source>
</evidence>
<dbReference type="InterPro" id="IPR050386">
    <property type="entry name" value="Glycosyl_hydrolase_5"/>
</dbReference>
<dbReference type="Gene3D" id="3.20.20.80">
    <property type="entry name" value="Glycosidases"/>
    <property type="match status" value="1"/>
</dbReference>
<name>A0ABU1Y6K4_9FLAO</name>